<dbReference type="AlphaFoldDB" id="A0A3S1CRU0"/>
<evidence type="ECO:0000313" key="1">
    <source>
        <dbReference type="EMBL" id="RUT07280.1"/>
    </source>
</evidence>
<keyword evidence="2" id="KW-1185">Reference proteome</keyword>
<proteinExistence type="predicted"/>
<accession>A0A3S1CRU0</accession>
<reference evidence="1" key="2">
    <citation type="journal article" date="2019" name="Genome Biol. Evol.">
        <title>Day and night: Metabolic profiles and evolutionary relationships of six axenic non-marine cyanobacteria.</title>
        <authorList>
            <person name="Will S.E."/>
            <person name="Henke P."/>
            <person name="Boedeker C."/>
            <person name="Huang S."/>
            <person name="Brinkmann H."/>
            <person name="Rohde M."/>
            <person name="Jarek M."/>
            <person name="Friedl T."/>
            <person name="Seufert S."/>
            <person name="Schumacher M."/>
            <person name="Overmann J."/>
            <person name="Neumann-Schaal M."/>
            <person name="Petersen J."/>
        </authorList>
    </citation>
    <scope>NUCLEOTIDE SEQUENCE [LARGE SCALE GENOMIC DNA]</scope>
    <source>
        <strain evidence="1">PCC 7102</strain>
    </source>
</reference>
<evidence type="ECO:0000313" key="2">
    <source>
        <dbReference type="Proteomes" id="UP000271624"/>
    </source>
</evidence>
<organism evidence="1 2">
    <name type="scientific">Dulcicalothrix desertica PCC 7102</name>
    <dbReference type="NCBI Taxonomy" id="232991"/>
    <lineage>
        <taxon>Bacteria</taxon>
        <taxon>Bacillati</taxon>
        <taxon>Cyanobacteriota</taxon>
        <taxon>Cyanophyceae</taxon>
        <taxon>Nostocales</taxon>
        <taxon>Calotrichaceae</taxon>
        <taxon>Dulcicalothrix</taxon>
    </lineage>
</organism>
<reference evidence="1" key="1">
    <citation type="submission" date="2018-12" db="EMBL/GenBank/DDBJ databases">
        <authorList>
            <person name="Will S."/>
            <person name="Neumann-Schaal M."/>
            <person name="Henke P."/>
        </authorList>
    </citation>
    <scope>NUCLEOTIDE SEQUENCE</scope>
    <source>
        <strain evidence="1">PCC 7102</strain>
    </source>
</reference>
<protein>
    <submittedName>
        <fullName evidence="1">Uncharacterized protein</fullName>
    </submittedName>
</protein>
<dbReference type="Proteomes" id="UP000271624">
    <property type="component" value="Unassembled WGS sequence"/>
</dbReference>
<gene>
    <name evidence="1" type="ORF">DSM106972_025410</name>
</gene>
<sequence length="71" mass="8424">MPNGYTTYSTTHLRGEYDKEKTAKAVHFDIEYVCFWIINKVIKKLSITSYDQLETLTKLAWDEYIKQSKVQ</sequence>
<comment type="caution">
    <text evidence="1">The sequence shown here is derived from an EMBL/GenBank/DDBJ whole genome shotgun (WGS) entry which is preliminary data.</text>
</comment>
<name>A0A3S1CRU0_9CYAN</name>
<dbReference type="EMBL" id="RSCL01000005">
    <property type="protein sequence ID" value="RUT07280.1"/>
    <property type="molecule type" value="Genomic_DNA"/>
</dbReference>